<feature type="domain" description="Thioredoxin" evidence="5">
    <location>
        <begin position="240"/>
        <end position="383"/>
    </location>
</feature>
<dbReference type="GO" id="GO:0016209">
    <property type="term" value="F:antioxidant activity"/>
    <property type="evidence" value="ECO:0007669"/>
    <property type="project" value="InterPro"/>
</dbReference>
<dbReference type="InterPro" id="IPR000866">
    <property type="entry name" value="AhpC/TSA"/>
</dbReference>
<evidence type="ECO:0000256" key="1">
    <source>
        <dbReference type="ARBA" id="ARBA00004196"/>
    </source>
</evidence>
<organism evidence="6 8">
    <name type="scientific">Chitinophaga sancti</name>
    <dbReference type="NCBI Taxonomy" id="1004"/>
    <lineage>
        <taxon>Bacteria</taxon>
        <taxon>Pseudomonadati</taxon>
        <taxon>Bacteroidota</taxon>
        <taxon>Chitinophagia</taxon>
        <taxon>Chitinophagales</taxon>
        <taxon>Chitinophagaceae</taxon>
        <taxon>Chitinophaga</taxon>
    </lineage>
</organism>
<keyword evidence="9" id="KW-1185">Reference proteome</keyword>
<evidence type="ECO:0000313" key="7">
    <source>
        <dbReference type="EMBL" id="WQG89876.1"/>
    </source>
</evidence>
<dbReference type="CDD" id="cd02966">
    <property type="entry name" value="TlpA_like_family"/>
    <property type="match status" value="1"/>
</dbReference>
<name>A0A1K1SJT1_9BACT</name>
<protein>
    <submittedName>
        <fullName evidence="6">Peroxiredoxin</fullName>
    </submittedName>
    <submittedName>
        <fullName evidence="7">TlpA disulfide reductase family protein</fullName>
    </submittedName>
</protein>
<dbReference type="SUPFAM" id="SSF52833">
    <property type="entry name" value="Thioredoxin-like"/>
    <property type="match status" value="1"/>
</dbReference>
<evidence type="ECO:0000256" key="4">
    <source>
        <dbReference type="ARBA" id="ARBA00023284"/>
    </source>
</evidence>
<dbReference type="RefSeq" id="WP_083571811.1">
    <property type="nucleotide sequence ID" value="NZ_CP139972.1"/>
</dbReference>
<dbReference type="Proteomes" id="UP001326715">
    <property type="component" value="Chromosome"/>
</dbReference>
<evidence type="ECO:0000256" key="2">
    <source>
        <dbReference type="ARBA" id="ARBA00022748"/>
    </source>
</evidence>
<keyword evidence="4" id="KW-0676">Redox-active center</keyword>
<evidence type="ECO:0000313" key="6">
    <source>
        <dbReference type="EMBL" id="SFW84530.1"/>
    </source>
</evidence>
<dbReference type="Proteomes" id="UP000183788">
    <property type="component" value="Unassembled WGS sequence"/>
</dbReference>
<keyword evidence="2" id="KW-0201">Cytochrome c-type biogenesis</keyword>
<accession>A0A1K1SJT1</accession>
<dbReference type="InterPro" id="IPR013766">
    <property type="entry name" value="Thioredoxin_domain"/>
</dbReference>
<dbReference type="Pfam" id="PF14289">
    <property type="entry name" value="DUF4369"/>
    <property type="match status" value="1"/>
</dbReference>
<dbReference type="InterPro" id="IPR025380">
    <property type="entry name" value="DUF4369"/>
</dbReference>
<dbReference type="EMBL" id="FPIZ01000024">
    <property type="protein sequence ID" value="SFW84530.1"/>
    <property type="molecule type" value="Genomic_DNA"/>
</dbReference>
<dbReference type="InterPro" id="IPR017937">
    <property type="entry name" value="Thioredoxin_CS"/>
</dbReference>
<dbReference type="GO" id="GO:0030313">
    <property type="term" value="C:cell envelope"/>
    <property type="evidence" value="ECO:0007669"/>
    <property type="project" value="UniProtKB-SubCell"/>
</dbReference>
<dbReference type="EMBL" id="CP140154">
    <property type="protein sequence ID" value="WQG89876.1"/>
    <property type="molecule type" value="Genomic_DNA"/>
</dbReference>
<proteinExistence type="predicted"/>
<dbReference type="Gene3D" id="3.40.30.10">
    <property type="entry name" value="Glutaredoxin"/>
    <property type="match status" value="1"/>
</dbReference>
<dbReference type="InterPro" id="IPR050553">
    <property type="entry name" value="Thioredoxin_ResA/DsbE_sf"/>
</dbReference>
<evidence type="ECO:0000313" key="9">
    <source>
        <dbReference type="Proteomes" id="UP001326715"/>
    </source>
</evidence>
<keyword evidence="3" id="KW-1015">Disulfide bond</keyword>
<dbReference type="PANTHER" id="PTHR42852">
    <property type="entry name" value="THIOL:DISULFIDE INTERCHANGE PROTEIN DSBE"/>
    <property type="match status" value="1"/>
</dbReference>
<dbReference type="PROSITE" id="PS51352">
    <property type="entry name" value="THIOREDOXIN_2"/>
    <property type="match status" value="1"/>
</dbReference>
<dbReference type="PANTHER" id="PTHR42852:SF6">
    <property type="entry name" value="THIOL:DISULFIDE INTERCHANGE PROTEIN DSBE"/>
    <property type="match status" value="1"/>
</dbReference>
<gene>
    <name evidence="6" type="ORF">SAMN05661012_05572</name>
    <name evidence="7" type="ORF">SR876_00075</name>
</gene>
<dbReference type="OrthoDB" id="9794348at2"/>
<dbReference type="Pfam" id="PF00578">
    <property type="entry name" value="AhpC-TSA"/>
    <property type="match status" value="1"/>
</dbReference>
<reference evidence="7 9" key="2">
    <citation type="submission" date="2023-11" db="EMBL/GenBank/DDBJ databases">
        <title>MicrobeMod: A computational toolkit for identifying prokaryotic methylation and restriction-modification with nanopore sequencing.</title>
        <authorList>
            <person name="Crits-Christoph A."/>
            <person name="Kang S.C."/>
            <person name="Lee H."/>
            <person name="Ostrov N."/>
        </authorList>
    </citation>
    <scope>NUCLEOTIDE SEQUENCE [LARGE SCALE GENOMIC DNA]</scope>
    <source>
        <strain evidence="7 9">ATCC 23090</strain>
    </source>
</reference>
<dbReference type="PROSITE" id="PS00194">
    <property type="entry name" value="THIOREDOXIN_1"/>
    <property type="match status" value="1"/>
</dbReference>
<evidence type="ECO:0000256" key="3">
    <source>
        <dbReference type="ARBA" id="ARBA00023157"/>
    </source>
</evidence>
<comment type="subcellular location">
    <subcellularLocation>
        <location evidence="1">Cell envelope</location>
    </subcellularLocation>
</comment>
<reference evidence="6 8" key="1">
    <citation type="submission" date="2016-11" db="EMBL/GenBank/DDBJ databases">
        <authorList>
            <person name="Jaros S."/>
            <person name="Januszkiewicz K."/>
            <person name="Wedrychowicz H."/>
        </authorList>
    </citation>
    <scope>NUCLEOTIDE SEQUENCE [LARGE SCALE GENOMIC DNA]</scope>
    <source>
        <strain evidence="6 8">DSM 784</strain>
    </source>
</reference>
<dbReference type="InterPro" id="IPR036249">
    <property type="entry name" value="Thioredoxin-like_sf"/>
</dbReference>
<evidence type="ECO:0000313" key="8">
    <source>
        <dbReference type="Proteomes" id="UP000183788"/>
    </source>
</evidence>
<dbReference type="GO" id="GO:0016491">
    <property type="term" value="F:oxidoreductase activity"/>
    <property type="evidence" value="ECO:0007669"/>
    <property type="project" value="InterPro"/>
</dbReference>
<evidence type="ECO:0000259" key="5">
    <source>
        <dbReference type="PROSITE" id="PS51352"/>
    </source>
</evidence>
<dbReference type="GO" id="GO:0017004">
    <property type="term" value="P:cytochrome complex assembly"/>
    <property type="evidence" value="ECO:0007669"/>
    <property type="project" value="UniProtKB-KW"/>
</dbReference>
<dbReference type="AlphaFoldDB" id="A0A1K1SJT1"/>
<sequence>MNSVIKYVLFAIATVPAGLKAQDPQQFRLEASIKKLATEQNNKAVLMHMLPGKMVFDTVDVVNGTFVITGTAPAKQKAFLYVTHGGIMPQSIGLGDNVPVYLENGTIKVTAADSLKHAKVGGTPLNNDQQALVDLLAPIQKKVDVLEIQYAAANSSEDSLQSAMVRMRYEALEAKKDSAVLGFVKAHPASLVSLLSLRSYFDPATKIEKATAGFDLLDPALKASSQGQLFGRMIKRATVLDIGGEAPAFTAANTAGENISLKSFRGKYVLVDFWASWCVPCRHENPNVVKAFNRFKDKNFTIVGFSLDEGNDGKEKWLKAIEKDGLPWMQLSDLAGWASPVAMLYNLKAIPANFLLDPSGKIVAKNLRGEELEQKLEEVFGKS</sequence>
<dbReference type="STRING" id="1004.SAMN05661012_05572"/>